<reference evidence="1 2" key="1">
    <citation type="submission" date="2024-09" db="EMBL/GenBank/DDBJ databases">
        <authorList>
            <person name="Sun Q."/>
            <person name="Mori K."/>
        </authorList>
    </citation>
    <scope>NUCLEOTIDE SEQUENCE [LARGE SCALE GENOMIC DNA]</scope>
    <source>
        <strain evidence="1 2">CCM 8677</strain>
    </source>
</reference>
<dbReference type="Proteomes" id="UP001589844">
    <property type="component" value="Unassembled WGS sequence"/>
</dbReference>
<name>A0ABV6IKD1_9BURK</name>
<dbReference type="EMBL" id="JBHLXJ010000017">
    <property type="protein sequence ID" value="MFC0351344.1"/>
    <property type="molecule type" value="Genomic_DNA"/>
</dbReference>
<comment type="caution">
    <text evidence="1">The sequence shown here is derived from an EMBL/GenBank/DDBJ whole genome shotgun (WGS) entry which is preliminary data.</text>
</comment>
<evidence type="ECO:0000313" key="1">
    <source>
        <dbReference type="EMBL" id="MFC0351344.1"/>
    </source>
</evidence>
<organism evidence="1 2">
    <name type="scientific">Undibacterium danionis</name>
    <dbReference type="NCBI Taxonomy" id="1812100"/>
    <lineage>
        <taxon>Bacteria</taxon>
        <taxon>Pseudomonadati</taxon>
        <taxon>Pseudomonadota</taxon>
        <taxon>Betaproteobacteria</taxon>
        <taxon>Burkholderiales</taxon>
        <taxon>Oxalobacteraceae</taxon>
        <taxon>Undibacterium</taxon>
    </lineage>
</organism>
<protein>
    <submittedName>
        <fullName evidence="1">Uncharacterized protein</fullName>
    </submittedName>
</protein>
<evidence type="ECO:0000313" key="2">
    <source>
        <dbReference type="Proteomes" id="UP001589844"/>
    </source>
</evidence>
<sequence>MRRQADPEQLDFEGLRRQGIAMLQDLSKGKWTDYNLHDPGVTLLELLCYGLTDLLYRTEFSVADFLTDQHGQIQYKEQALFAPQDVFPNQALTDLDFCKLIYDSLPAVDDVWITQGKKDDPMASIAGLFTVFIKPHESLFAHSESDEAAKREQLRLEVITLLAQHRNLCRDVAQVHIVTPHAYSLAGEIEIDDSRLRTEIYADIYFQCAKLISCGSRITRFEEARQQGMTWEDIFDGPLTEHGYIDDSYFSQDNYDVEAIKLITLVRHIPGVKNVKSLYLLDEQGHAKEHLRFTHHDTICPVLHFPEDHQKILALRLVHGRSAALEAKDSVAPNTASRQSTRELDAFAEQVSLYLKKFEFEHEAFRRDQVQIDKIIQLPQGQVRQFSDYTSLGEDTPAIYGINRYGVPKSEPPEVHARARQLKAYLYPFEQIMANYLASLQQIRRVYSLDDTLQQSYFSQFLEDTEIPDIEHLYSKQANSHQVEQILREQDNFHDRRNRVLDTLLAIYGEQFPEEDLRRYAFYHREQTDQHIILCKIHLLQHLCELSSQRGLGFDLTESYDTDNRAALQRRLQILIGNYQHKNGRHFSKVLQEKVQYLSHTRYKEKLAKQINFPSNLRVEQTFTIPYIPYITHSDGDNQTSETSSESDFELPHHILSDSVLRNAAFLENYHYYPEGEHHVWLCLINGHEEVLPICLLPKTELQSYALAMQKKIVEINQQCEGFHLLEHVLLRPRSASNANTQDRDATSTEDFYAHRVSIVLPGFTARFVDKKCRRWIENLIAQHLPAHVLPEFYWLDFAFFAQFELRYLQWLSHLQASSSTGFSDDSGNLQALDESAQQLIEFIKKNRQQSTLHYWI</sequence>
<gene>
    <name evidence="1" type="ORF">ACFFJH_16105</name>
</gene>
<proteinExistence type="predicted"/>
<accession>A0ABV6IKD1</accession>
<dbReference type="RefSeq" id="WP_390213964.1">
    <property type="nucleotide sequence ID" value="NZ_JBHLXJ010000017.1"/>
</dbReference>
<keyword evidence="2" id="KW-1185">Reference proteome</keyword>